<keyword evidence="4" id="KW-0012">Acyltransferase</keyword>
<keyword evidence="4" id="KW-0808">Transferase</keyword>
<name>A0A174CSD1_9FIRM</name>
<proteinExistence type="predicted"/>
<dbReference type="AlphaFoldDB" id="A0A174CSD1"/>
<dbReference type="GO" id="GO:0047200">
    <property type="term" value="F:tetrahydrodipicolinate N-acetyltransferase activity"/>
    <property type="evidence" value="ECO:0007669"/>
    <property type="project" value="UniProtKB-EC"/>
</dbReference>
<dbReference type="Proteomes" id="UP000095651">
    <property type="component" value="Unassembled WGS sequence"/>
</dbReference>
<feature type="binding site" evidence="2">
    <location>
        <position position="139"/>
    </location>
    <ligand>
        <name>acetyl-CoA</name>
        <dbReference type="ChEBI" id="CHEBI:57288"/>
    </ligand>
</feature>
<dbReference type="PANTHER" id="PTHR43300">
    <property type="entry name" value="ACETYLTRANSFERASE"/>
    <property type="match status" value="1"/>
</dbReference>
<feature type="binding site" evidence="2">
    <location>
        <position position="160"/>
    </location>
    <ligand>
        <name>acetyl-CoA</name>
        <dbReference type="ChEBI" id="CHEBI:57288"/>
    </ligand>
</feature>
<dbReference type="CDD" id="cd03360">
    <property type="entry name" value="LbH_AT_putative"/>
    <property type="match status" value="1"/>
</dbReference>
<feature type="domain" description="PglD N-terminal" evidence="3">
    <location>
        <begin position="3"/>
        <end position="77"/>
    </location>
</feature>
<dbReference type="EC" id="2.3.1.89" evidence="4"/>
<dbReference type="Gene3D" id="2.160.10.10">
    <property type="entry name" value="Hexapeptide repeat proteins"/>
    <property type="match status" value="1"/>
</dbReference>
<accession>A0A174CSD1</accession>
<gene>
    <name evidence="4" type="primary">dapH_2</name>
    <name evidence="4" type="ORF">ERS852407_02017</name>
</gene>
<dbReference type="PANTHER" id="PTHR43300:SF7">
    <property type="entry name" value="UDP-N-ACETYLBACILLOSAMINE N-ACETYLTRANSFERASE"/>
    <property type="match status" value="1"/>
</dbReference>
<evidence type="ECO:0000259" key="3">
    <source>
        <dbReference type="Pfam" id="PF17836"/>
    </source>
</evidence>
<feature type="binding site" evidence="2">
    <location>
        <position position="65"/>
    </location>
    <ligand>
        <name>substrate</name>
    </ligand>
</feature>
<evidence type="ECO:0000313" key="5">
    <source>
        <dbReference type="Proteomes" id="UP000095651"/>
    </source>
</evidence>
<dbReference type="InterPro" id="IPR050179">
    <property type="entry name" value="Trans_hexapeptide_repeat"/>
</dbReference>
<protein>
    <submittedName>
        <fullName evidence="4">Sugar O-acyltransferase, sialic acid O-acetyltransferase NeuD family</fullName>
        <ecNumber evidence="4">2.3.1.89</ecNumber>
    </submittedName>
</protein>
<dbReference type="NCBIfam" id="TIGR03570">
    <property type="entry name" value="NeuD_NnaD"/>
    <property type="match status" value="1"/>
</dbReference>
<evidence type="ECO:0000256" key="1">
    <source>
        <dbReference type="PIRSR" id="PIRSR620019-1"/>
    </source>
</evidence>
<dbReference type="Pfam" id="PF17836">
    <property type="entry name" value="PglD_N"/>
    <property type="match status" value="1"/>
</dbReference>
<evidence type="ECO:0000313" key="4">
    <source>
        <dbReference type="EMBL" id="CUO16083.1"/>
    </source>
</evidence>
<feature type="site" description="Increases basicity of active site His" evidence="1">
    <location>
        <position position="131"/>
    </location>
</feature>
<organism evidence="4 5">
    <name type="scientific">Hungatella hathewayi</name>
    <dbReference type="NCBI Taxonomy" id="154046"/>
    <lineage>
        <taxon>Bacteria</taxon>
        <taxon>Bacillati</taxon>
        <taxon>Bacillota</taxon>
        <taxon>Clostridia</taxon>
        <taxon>Lachnospirales</taxon>
        <taxon>Lachnospiraceae</taxon>
        <taxon>Hungatella</taxon>
    </lineage>
</organism>
<reference evidence="4 5" key="1">
    <citation type="submission" date="2015-09" db="EMBL/GenBank/DDBJ databases">
        <authorList>
            <consortium name="Pathogen Informatics"/>
        </authorList>
    </citation>
    <scope>NUCLEOTIDE SEQUENCE [LARGE SCALE GENOMIC DNA]</scope>
    <source>
        <strain evidence="4 5">2789STDY5608850</strain>
    </source>
</reference>
<dbReference type="InterPro" id="IPR041561">
    <property type="entry name" value="PglD_N"/>
</dbReference>
<dbReference type="EMBL" id="CYZE01000004">
    <property type="protein sequence ID" value="CUO16083.1"/>
    <property type="molecule type" value="Genomic_DNA"/>
</dbReference>
<sequence length="201" mass="21395">MRKLVIIGASGHGKVVADIAEKNEYKNIVFLDDSELAECAGFPVVGRSTDAWLYKETSEFVIAIGKADIRQKIQESLKGYEFAVLVHPNASVSRNVEIGKGTVVMAGAVINSNSVVGRGCIINTGASIDHDDKIGDYVHISVGAHIAGSVTVGSRTWLGIGSCVINNLHICSDCMIGAGSVVIRDINERGTYVGNPARRIR</sequence>
<dbReference type="SUPFAM" id="SSF51161">
    <property type="entry name" value="Trimeric LpxA-like enzymes"/>
    <property type="match status" value="1"/>
</dbReference>
<evidence type="ECO:0000256" key="2">
    <source>
        <dbReference type="PIRSR" id="PIRSR620019-2"/>
    </source>
</evidence>
<feature type="binding site" evidence="2">
    <location>
        <begin position="10"/>
        <end position="12"/>
    </location>
    <ligand>
        <name>substrate</name>
    </ligand>
</feature>
<feature type="active site" description="Proton acceptor" evidence="1">
    <location>
        <position position="130"/>
    </location>
</feature>
<feature type="binding site" evidence="2">
    <location>
        <begin position="32"/>
        <end position="33"/>
    </location>
    <ligand>
        <name>substrate</name>
    </ligand>
</feature>
<dbReference type="RefSeq" id="WP_055654682.1">
    <property type="nucleotide sequence ID" value="NZ_CABIXC010000004.1"/>
</dbReference>
<dbReference type="Gene3D" id="3.40.50.20">
    <property type="match status" value="1"/>
</dbReference>
<dbReference type="InterPro" id="IPR020019">
    <property type="entry name" value="AcTrfase_PglD-like"/>
</dbReference>
<dbReference type="InterPro" id="IPR011004">
    <property type="entry name" value="Trimer_LpxA-like_sf"/>
</dbReference>